<evidence type="ECO:0000313" key="2">
    <source>
        <dbReference type="Proteomes" id="UP000504637"/>
    </source>
</evidence>
<reference evidence="3" key="2">
    <citation type="submission" date="2020-04" db="EMBL/GenBank/DDBJ databases">
        <authorList>
            <consortium name="NCBI Genome Project"/>
        </authorList>
    </citation>
    <scope>NUCLEOTIDE SEQUENCE</scope>
    <source>
        <strain evidence="3">CBS 342.82</strain>
    </source>
</reference>
<feature type="compositionally biased region" description="Low complexity" evidence="1">
    <location>
        <begin position="201"/>
        <end position="212"/>
    </location>
</feature>
<feature type="compositionally biased region" description="Polar residues" evidence="1">
    <location>
        <begin position="1"/>
        <end position="10"/>
    </location>
</feature>
<feature type="region of interest" description="Disordered" evidence="1">
    <location>
        <begin position="1"/>
        <end position="56"/>
    </location>
</feature>
<dbReference type="RefSeq" id="XP_033458152.1">
    <property type="nucleotide sequence ID" value="XM_033600079.1"/>
</dbReference>
<feature type="compositionally biased region" description="Basic residues" evidence="1">
    <location>
        <begin position="11"/>
        <end position="23"/>
    </location>
</feature>
<feature type="region of interest" description="Disordered" evidence="1">
    <location>
        <begin position="119"/>
        <end position="219"/>
    </location>
</feature>
<evidence type="ECO:0000256" key="1">
    <source>
        <dbReference type="SAM" id="MobiDB-lite"/>
    </source>
</evidence>
<gene>
    <name evidence="3" type="ORF">K489DRAFT_265894</name>
</gene>
<dbReference type="Proteomes" id="UP000504637">
    <property type="component" value="Unplaced"/>
</dbReference>
<reference evidence="3" key="1">
    <citation type="submission" date="2020-01" db="EMBL/GenBank/DDBJ databases">
        <authorList>
            <consortium name="DOE Joint Genome Institute"/>
            <person name="Haridas S."/>
            <person name="Albert R."/>
            <person name="Binder M."/>
            <person name="Bloem J."/>
            <person name="Labutti K."/>
            <person name="Salamov A."/>
            <person name="Andreopoulos B."/>
            <person name="Baker S.E."/>
            <person name="Barry K."/>
            <person name="Bills G."/>
            <person name="Bluhm B.H."/>
            <person name="Cannon C."/>
            <person name="Castanera R."/>
            <person name="Culley D.E."/>
            <person name="Daum C."/>
            <person name="Ezra D."/>
            <person name="Gonzalez J.B."/>
            <person name="Henrissat B."/>
            <person name="Kuo A."/>
            <person name="Liang C."/>
            <person name="Lipzen A."/>
            <person name="Lutzoni F."/>
            <person name="Magnuson J."/>
            <person name="Mondo S."/>
            <person name="Nolan M."/>
            <person name="Ohm R."/>
            <person name="Pangilinan J."/>
            <person name="Park H.-J."/>
            <person name="Ramirez L."/>
            <person name="Alfaro M."/>
            <person name="Sun H."/>
            <person name="Tritt A."/>
            <person name="Yoshinaga Y."/>
            <person name="Zwiers L.-H."/>
            <person name="Turgeon B.G."/>
            <person name="Goodwin S.B."/>
            <person name="Spatafora J.W."/>
            <person name="Crous P.W."/>
            <person name="Grigoriev I.V."/>
        </authorList>
    </citation>
    <scope>NUCLEOTIDE SEQUENCE</scope>
    <source>
        <strain evidence="3">CBS 342.82</strain>
    </source>
</reference>
<reference evidence="3" key="3">
    <citation type="submission" date="2025-08" db="UniProtKB">
        <authorList>
            <consortium name="RefSeq"/>
        </authorList>
    </citation>
    <scope>IDENTIFICATION</scope>
    <source>
        <strain evidence="3">CBS 342.82</strain>
    </source>
</reference>
<feature type="compositionally biased region" description="Basic and acidic residues" evidence="1">
    <location>
        <begin position="26"/>
        <end position="42"/>
    </location>
</feature>
<evidence type="ECO:0000313" key="3">
    <source>
        <dbReference type="RefSeq" id="XP_033458152.1"/>
    </source>
</evidence>
<sequence length="219" mass="23581">MAGSKQSTTTRARKRFHPRRKPPRPLSDRPRGETETLHRSEQRPLGFDPSDRASLGETQLEMVGGTVTGDQRRAHAAFLEFLVGCQGHLSRQASTPESSRLSLVAALYSRADAHPSQGIRLHAARLRRSDPPTDSGEAEGDFAISKEGQPQLTNSGHQPPSSVNSDDGTANRTIVPSTTPSRLHDSGVPSNPPISIMADGSNSMSAARSNNRTPARSFT</sequence>
<dbReference type="AlphaFoldDB" id="A0A6J3LZD0"/>
<feature type="compositionally biased region" description="Polar residues" evidence="1">
    <location>
        <begin position="148"/>
        <end position="181"/>
    </location>
</feature>
<name>A0A6J3LZD0_9PEZI</name>
<organism evidence="3">
    <name type="scientific">Dissoconium aciculare CBS 342.82</name>
    <dbReference type="NCBI Taxonomy" id="1314786"/>
    <lineage>
        <taxon>Eukaryota</taxon>
        <taxon>Fungi</taxon>
        <taxon>Dikarya</taxon>
        <taxon>Ascomycota</taxon>
        <taxon>Pezizomycotina</taxon>
        <taxon>Dothideomycetes</taxon>
        <taxon>Dothideomycetidae</taxon>
        <taxon>Mycosphaerellales</taxon>
        <taxon>Dissoconiaceae</taxon>
        <taxon>Dissoconium</taxon>
    </lineage>
</organism>
<dbReference type="GeneID" id="54357879"/>
<keyword evidence="2" id="KW-1185">Reference proteome</keyword>
<proteinExistence type="predicted"/>
<accession>A0A6J3LZD0</accession>
<protein>
    <submittedName>
        <fullName evidence="3">Uncharacterized protein</fullName>
    </submittedName>
</protein>